<dbReference type="Pfam" id="PF24626">
    <property type="entry name" value="SH3_Tf2-1"/>
    <property type="match status" value="1"/>
</dbReference>
<dbReference type="InterPro" id="IPR036397">
    <property type="entry name" value="RNaseH_sf"/>
</dbReference>
<name>A0AAF0UAM6_SOLVR</name>
<dbReference type="AlphaFoldDB" id="A0AAF0UAM6"/>
<keyword evidence="3" id="KW-1185">Reference proteome</keyword>
<accession>A0AAF0UAM6</accession>
<dbReference type="GO" id="GO:0003676">
    <property type="term" value="F:nucleic acid binding"/>
    <property type="evidence" value="ECO:0007669"/>
    <property type="project" value="InterPro"/>
</dbReference>
<evidence type="ECO:0000313" key="3">
    <source>
        <dbReference type="Proteomes" id="UP001234989"/>
    </source>
</evidence>
<evidence type="ECO:0000259" key="1">
    <source>
        <dbReference type="Pfam" id="PF24626"/>
    </source>
</evidence>
<proteinExistence type="predicted"/>
<sequence>MNVLYHPSKANVEVDALNKLSMGSVAHVKEERKELAKYVHRLARLGVCLTDTSNSGVIVQNGSESSLIAEKGLGTQVNLSTTFYPQMDGQAERTIQTLEDILRSCVINSKGVTYEGAMRFGKKVKLSPRYVGPYKILKRVGNVAYELEFPTELAAVYPVFHISLLKKCVGDQASLVPLESGCEG</sequence>
<dbReference type="Gene3D" id="3.30.420.10">
    <property type="entry name" value="Ribonuclease H-like superfamily/Ribonuclease H"/>
    <property type="match status" value="1"/>
</dbReference>
<dbReference type="Proteomes" id="UP001234989">
    <property type="component" value="Chromosome 8"/>
</dbReference>
<organism evidence="2 3">
    <name type="scientific">Solanum verrucosum</name>
    <dbReference type="NCBI Taxonomy" id="315347"/>
    <lineage>
        <taxon>Eukaryota</taxon>
        <taxon>Viridiplantae</taxon>
        <taxon>Streptophyta</taxon>
        <taxon>Embryophyta</taxon>
        <taxon>Tracheophyta</taxon>
        <taxon>Spermatophyta</taxon>
        <taxon>Magnoliopsida</taxon>
        <taxon>eudicotyledons</taxon>
        <taxon>Gunneridae</taxon>
        <taxon>Pentapetalae</taxon>
        <taxon>asterids</taxon>
        <taxon>lamiids</taxon>
        <taxon>Solanales</taxon>
        <taxon>Solanaceae</taxon>
        <taxon>Solanoideae</taxon>
        <taxon>Solaneae</taxon>
        <taxon>Solanum</taxon>
    </lineage>
</organism>
<dbReference type="EMBL" id="CP133619">
    <property type="protein sequence ID" value="WMV42086.1"/>
    <property type="molecule type" value="Genomic_DNA"/>
</dbReference>
<protein>
    <recommendedName>
        <fullName evidence="1">Tf2-1-like SH3-like domain-containing protein</fullName>
    </recommendedName>
</protein>
<dbReference type="PANTHER" id="PTHR46148:SF56">
    <property type="entry name" value="RETROTRANSPOSON PROTEIN"/>
    <property type="match status" value="1"/>
</dbReference>
<evidence type="ECO:0000313" key="2">
    <source>
        <dbReference type="EMBL" id="WMV42086.1"/>
    </source>
</evidence>
<reference evidence="2" key="1">
    <citation type="submission" date="2023-08" db="EMBL/GenBank/DDBJ databases">
        <title>A de novo genome assembly of Solanum verrucosum Schlechtendal, a Mexican diploid species geographically isolated from the other diploid A-genome species in potato relatives.</title>
        <authorList>
            <person name="Hosaka K."/>
        </authorList>
    </citation>
    <scope>NUCLEOTIDE SEQUENCE</scope>
    <source>
        <tissue evidence="2">Young leaves</tissue>
    </source>
</reference>
<dbReference type="InterPro" id="IPR056924">
    <property type="entry name" value="SH3_Tf2-1"/>
</dbReference>
<gene>
    <name evidence="2" type="ORF">MTR67_035471</name>
</gene>
<dbReference type="PANTHER" id="PTHR46148">
    <property type="entry name" value="CHROMO DOMAIN-CONTAINING PROTEIN"/>
    <property type="match status" value="1"/>
</dbReference>
<dbReference type="SUPFAM" id="SSF53098">
    <property type="entry name" value="Ribonuclease H-like"/>
    <property type="match status" value="1"/>
</dbReference>
<dbReference type="InterPro" id="IPR012337">
    <property type="entry name" value="RNaseH-like_sf"/>
</dbReference>
<feature type="domain" description="Tf2-1-like SH3-like" evidence="1">
    <location>
        <begin position="119"/>
        <end position="169"/>
    </location>
</feature>